<dbReference type="SUPFAM" id="SSF48350">
    <property type="entry name" value="GTPase activation domain, GAP"/>
    <property type="match status" value="1"/>
</dbReference>
<dbReference type="PANTHER" id="PTHR16206">
    <property type="entry name" value="DEP DOMAIN-CONTAINING"/>
    <property type="match status" value="1"/>
</dbReference>
<proteinExistence type="predicted"/>
<dbReference type="InterPro" id="IPR008936">
    <property type="entry name" value="Rho_GTPase_activation_prot"/>
</dbReference>
<evidence type="ECO:0000313" key="2">
    <source>
        <dbReference type="EMBL" id="JAT23348.1"/>
    </source>
</evidence>
<feature type="compositionally biased region" description="Low complexity" evidence="1">
    <location>
        <begin position="243"/>
        <end position="262"/>
    </location>
</feature>
<gene>
    <name evidence="2" type="ORF">g.39798</name>
</gene>
<organism evidence="2">
    <name type="scientific">Graphocephala atropunctata</name>
    <dbReference type="NCBI Taxonomy" id="36148"/>
    <lineage>
        <taxon>Eukaryota</taxon>
        <taxon>Metazoa</taxon>
        <taxon>Ecdysozoa</taxon>
        <taxon>Arthropoda</taxon>
        <taxon>Hexapoda</taxon>
        <taxon>Insecta</taxon>
        <taxon>Pterygota</taxon>
        <taxon>Neoptera</taxon>
        <taxon>Paraneoptera</taxon>
        <taxon>Hemiptera</taxon>
        <taxon>Auchenorrhyncha</taxon>
        <taxon>Membracoidea</taxon>
        <taxon>Cicadellidae</taxon>
        <taxon>Cicadellinae</taxon>
        <taxon>Cicadellini</taxon>
        <taxon>Graphocephala</taxon>
    </lineage>
</organism>
<feature type="region of interest" description="Disordered" evidence="1">
    <location>
        <begin position="241"/>
        <end position="270"/>
    </location>
</feature>
<name>A0A1B6LI77_9HEMI</name>
<dbReference type="EMBL" id="GEBQ01016629">
    <property type="protein sequence ID" value="JAT23348.1"/>
    <property type="molecule type" value="Transcribed_RNA"/>
</dbReference>
<evidence type="ECO:0008006" key="3">
    <source>
        <dbReference type="Google" id="ProtNLM"/>
    </source>
</evidence>
<reference evidence="2" key="1">
    <citation type="submission" date="2015-11" db="EMBL/GenBank/DDBJ databases">
        <title>De novo transcriptome assembly of four potential Pierce s Disease insect vectors from Arizona vineyards.</title>
        <authorList>
            <person name="Tassone E.E."/>
        </authorList>
    </citation>
    <scope>NUCLEOTIDE SEQUENCE</scope>
</reference>
<feature type="non-terminal residue" evidence="2">
    <location>
        <position position="1"/>
    </location>
</feature>
<sequence>DVYSVVQDYLQNRNSPMVPYYLYESVMYTFFHFHYMDVEMSCEKSREYDSVENLMLSMSVEWNDSNLVNTDDLARTVLPPNSCFETAFTSDEPITRIIPQSSVDTICLATRHLNPTNSLTKSQTNNFKICEKPNRLSDLPEKPPSPVTMKRFLNKNKIRRKTGYLRRTQSMAQIDINKKQNTLSLPMNRHSDQSYVNYGLSQSTDDLLVVDYGAGAGLDFEAAMQSVNCLMRASCGPHYLPRSSSESNLSTSSIESISTVSSGQPQPPVNNTTLDCIDSSLWCEEVQEMARSVFQSLLMLMSPESRTSLSMLLQFIHQLSASPLSTVNKMEMLYDLSAYILTPHPHSKDTYGHNMVRSVVHFLSENCHSVFGNLPQGGINQDKDSKVNQDQKVFCEQLTQHQFENQGITSSWTALTELLDQIINDKKMKSKEKKKRLKKFKEAYPHIYKQRCGGSSTNLASLVHFR</sequence>
<dbReference type="PANTHER" id="PTHR16206:SF4">
    <property type="entry name" value="PROTEIN LET-99"/>
    <property type="match status" value="1"/>
</dbReference>
<accession>A0A1B6LI77</accession>
<evidence type="ECO:0000256" key="1">
    <source>
        <dbReference type="SAM" id="MobiDB-lite"/>
    </source>
</evidence>
<protein>
    <recommendedName>
        <fullName evidence="3">Rho-GAP domain-containing protein</fullName>
    </recommendedName>
</protein>
<dbReference type="AlphaFoldDB" id="A0A1B6LI77"/>